<evidence type="ECO:0000256" key="2">
    <source>
        <dbReference type="ARBA" id="ARBA00006810"/>
    </source>
</evidence>
<dbReference type="EMBL" id="JNSL01000087">
    <property type="protein sequence ID" value="KGA16343.1"/>
    <property type="molecule type" value="Genomic_DNA"/>
</dbReference>
<comment type="subcellular location">
    <subcellularLocation>
        <location evidence="1">Membrane</location>
        <topology evidence="1">Multi-pass membrane protein</topology>
    </subcellularLocation>
</comment>
<comment type="similarity">
    <text evidence="2">Belongs to the ATPase A chain family.</text>
</comment>
<evidence type="ECO:0008006" key="13">
    <source>
        <dbReference type="Google" id="ProtNLM"/>
    </source>
</evidence>
<keyword evidence="3" id="KW-0813">Transport</keyword>
<evidence type="ECO:0000256" key="10">
    <source>
        <dbReference type="ARBA" id="ARBA00023310"/>
    </source>
</evidence>
<feature type="transmembrane region" description="Helical" evidence="11">
    <location>
        <begin position="108"/>
        <end position="129"/>
    </location>
</feature>
<evidence type="ECO:0000256" key="6">
    <source>
        <dbReference type="ARBA" id="ARBA00022781"/>
    </source>
</evidence>
<organism evidence="12">
    <name type="scientific">freshwater metagenome</name>
    <dbReference type="NCBI Taxonomy" id="449393"/>
    <lineage>
        <taxon>unclassified sequences</taxon>
        <taxon>metagenomes</taxon>
        <taxon>ecological metagenomes</taxon>
    </lineage>
</organism>
<feature type="transmembrane region" description="Helical" evidence="11">
    <location>
        <begin position="135"/>
        <end position="156"/>
    </location>
</feature>
<sequence length="277" mass="30117">MSVVKLSGDSSCPVTPHLNSGCGFPAPNAEIFFLEPYTTLNIFGMDFVIGKTSILAALVSLIVATFFLAAARPRKMVPGKLQSLGEQAYLFVRDQIAREVIGKDGDRFVPFLGSLFFFVWISNLMGVIPGAQFPIMSSLAFPVSLTLMVYATYMYIGMKHQGPIKFFTSAMFPPGVPKAMYVLLAPLELLQLVVTRPVTQAIRLFANMFAGHLLLTTFTLAAYYLLSPSIIGVLGSVTSFGVTVVLTGFEMFIQGLQAFIFTLLTAVYIGGSLHAEH</sequence>
<evidence type="ECO:0000313" key="12">
    <source>
        <dbReference type="EMBL" id="KGA16343.1"/>
    </source>
</evidence>
<keyword evidence="6" id="KW-0375">Hydrogen ion transport</keyword>
<keyword evidence="10" id="KW-0066">ATP synthesis</keyword>
<feature type="transmembrane region" description="Helical" evidence="11">
    <location>
        <begin position="230"/>
        <end position="249"/>
    </location>
</feature>
<feature type="transmembrane region" description="Helical" evidence="11">
    <location>
        <begin position="53"/>
        <end position="71"/>
    </location>
</feature>
<proteinExistence type="inferred from homology"/>
<keyword evidence="7 11" id="KW-1133">Transmembrane helix</keyword>
<feature type="transmembrane region" description="Helical" evidence="11">
    <location>
        <begin position="204"/>
        <end position="224"/>
    </location>
</feature>
<dbReference type="InterPro" id="IPR035908">
    <property type="entry name" value="F0_ATP_A_sf"/>
</dbReference>
<evidence type="ECO:0000256" key="1">
    <source>
        <dbReference type="ARBA" id="ARBA00004141"/>
    </source>
</evidence>
<dbReference type="InterPro" id="IPR000568">
    <property type="entry name" value="ATP_synth_F0_asu"/>
</dbReference>
<comment type="caution">
    <text evidence="12">The sequence shown here is derived from an EMBL/GenBank/DDBJ whole genome shotgun (WGS) entry which is preliminary data.</text>
</comment>
<keyword evidence="5 11" id="KW-0812">Transmembrane</keyword>
<evidence type="ECO:0000256" key="8">
    <source>
        <dbReference type="ARBA" id="ARBA00023065"/>
    </source>
</evidence>
<dbReference type="Pfam" id="PF00119">
    <property type="entry name" value="ATP-synt_A"/>
    <property type="match status" value="1"/>
</dbReference>
<dbReference type="PANTHER" id="PTHR11410:SF0">
    <property type="entry name" value="ATP SYNTHASE SUBUNIT A"/>
    <property type="match status" value="1"/>
</dbReference>
<evidence type="ECO:0000256" key="9">
    <source>
        <dbReference type="ARBA" id="ARBA00023136"/>
    </source>
</evidence>
<dbReference type="PRINTS" id="PR00123">
    <property type="entry name" value="ATPASEA"/>
</dbReference>
<protein>
    <recommendedName>
        <fullName evidence="13">ATP synthase subunit A</fullName>
    </recommendedName>
</protein>
<keyword evidence="4" id="KW-0138">CF(0)</keyword>
<dbReference type="SUPFAM" id="SSF81336">
    <property type="entry name" value="F1F0 ATP synthase subunit A"/>
    <property type="match status" value="1"/>
</dbReference>
<feature type="transmembrane region" description="Helical" evidence="11">
    <location>
        <begin position="256"/>
        <end position="275"/>
    </location>
</feature>
<dbReference type="InterPro" id="IPR023011">
    <property type="entry name" value="ATP_synth_F0_asu_AS"/>
</dbReference>
<reference evidence="12" key="1">
    <citation type="submission" date="2014-06" db="EMBL/GenBank/DDBJ databases">
        <title>Key roles for freshwater Actinobacteria revealed by deep metagenomic sequencing.</title>
        <authorList>
            <person name="Ghai R."/>
            <person name="Mizuno C.M."/>
            <person name="Picazo A."/>
            <person name="Camacho A."/>
            <person name="Rodriguez-Valera F."/>
        </authorList>
    </citation>
    <scope>NUCLEOTIDE SEQUENCE</scope>
</reference>
<dbReference type="InterPro" id="IPR045083">
    <property type="entry name" value="ATP_synth_F0_asu_bact/mt"/>
</dbReference>
<dbReference type="GO" id="GO:0046933">
    <property type="term" value="F:proton-transporting ATP synthase activity, rotational mechanism"/>
    <property type="evidence" value="ECO:0007669"/>
    <property type="project" value="TreeGrafter"/>
</dbReference>
<evidence type="ECO:0000256" key="3">
    <source>
        <dbReference type="ARBA" id="ARBA00022448"/>
    </source>
</evidence>
<dbReference type="GO" id="GO:0045259">
    <property type="term" value="C:proton-transporting ATP synthase complex"/>
    <property type="evidence" value="ECO:0007669"/>
    <property type="project" value="UniProtKB-KW"/>
</dbReference>
<evidence type="ECO:0000256" key="4">
    <source>
        <dbReference type="ARBA" id="ARBA00022547"/>
    </source>
</evidence>
<keyword evidence="8" id="KW-0406">Ion transport</keyword>
<accession>A0A094SDT0</accession>
<evidence type="ECO:0000256" key="7">
    <source>
        <dbReference type="ARBA" id="ARBA00022989"/>
    </source>
</evidence>
<gene>
    <name evidence="12" type="ORF">GM51_12805</name>
</gene>
<keyword evidence="9 11" id="KW-0472">Membrane</keyword>
<name>A0A094SDT0_9ZZZZ</name>
<dbReference type="Gene3D" id="1.20.120.220">
    <property type="entry name" value="ATP synthase, F0 complex, subunit A"/>
    <property type="match status" value="1"/>
</dbReference>
<dbReference type="AlphaFoldDB" id="A0A094SDT0"/>
<evidence type="ECO:0000256" key="5">
    <source>
        <dbReference type="ARBA" id="ARBA00022692"/>
    </source>
</evidence>
<dbReference type="PANTHER" id="PTHR11410">
    <property type="entry name" value="ATP SYNTHASE SUBUNIT A"/>
    <property type="match status" value="1"/>
</dbReference>
<dbReference type="CDD" id="cd00310">
    <property type="entry name" value="ATP-synt_Fo_a_6"/>
    <property type="match status" value="1"/>
</dbReference>
<dbReference type="HAMAP" id="MF_01393">
    <property type="entry name" value="ATP_synth_a_bact"/>
    <property type="match status" value="1"/>
</dbReference>
<dbReference type="PROSITE" id="PS00449">
    <property type="entry name" value="ATPASE_A"/>
    <property type="match status" value="1"/>
</dbReference>
<evidence type="ECO:0000256" key="11">
    <source>
        <dbReference type="SAM" id="Phobius"/>
    </source>
</evidence>
<dbReference type="NCBIfam" id="TIGR01131">
    <property type="entry name" value="ATP_synt_6_or_A"/>
    <property type="match status" value="1"/>
</dbReference>